<dbReference type="AntiFam" id="ANF00083">
    <property type="entry name" value="Shadow ORF (opposite leuS)"/>
</dbReference>
<dbReference type="AlphaFoldDB" id="A0AA40JPS3"/>
<comment type="caution">
    <text evidence="1">The sequence shown here is derived from an EMBL/GenBank/DDBJ whole genome shotgun (WGS) entry which is preliminary data.</text>
</comment>
<protein>
    <submittedName>
        <fullName evidence="1">Uncharacterized protein</fullName>
    </submittedName>
</protein>
<accession>A0AA40JPS3</accession>
<reference evidence="1 2" key="1">
    <citation type="submission" date="2015-01" db="EMBL/GenBank/DDBJ databases">
        <title>Characterization of Swiss Staphylococcus aureus strains involved in food poisoning.</title>
        <authorList>
            <person name="Crovadore J."/>
            <person name="Chablais R."/>
            <person name="Tonacini J."/>
            <person name="Schnyder B."/>
            <person name="Lefort F."/>
        </authorList>
    </citation>
    <scope>NUCLEOTIDE SEQUENCE [LARGE SCALE GENOMIC DNA]</scope>
    <source>
        <strain evidence="1 2">SA-120</strain>
    </source>
</reference>
<dbReference type="EMBL" id="JXIG01000603">
    <property type="protein sequence ID" value="KIT99166.1"/>
    <property type="molecule type" value="Genomic_DNA"/>
</dbReference>
<name>A0AA40JPS3_STAAU</name>
<dbReference type="Proteomes" id="UP000032274">
    <property type="component" value="Unassembled WGS sequence"/>
</dbReference>
<organism evidence="1 2">
    <name type="scientific">Staphylococcus aureus</name>
    <dbReference type="NCBI Taxonomy" id="1280"/>
    <lineage>
        <taxon>Bacteria</taxon>
        <taxon>Bacillati</taxon>
        <taxon>Bacillota</taxon>
        <taxon>Bacilli</taxon>
        <taxon>Bacillales</taxon>
        <taxon>Staphylococcaceae</taxon>
        <taxon>Staphylococcus</taxon>
    </lineage>
</organism>
<evidence type="ECO:0000313" key="2">
    <source>
        <dbReference type="Proteomes" id="UP000032274"/>
    </source>
</evidence>
<feature type="non-terminal residue" evidence="1">
    <location>
        <position position="1"/>
    </location>
</feature>
<feature type="non-terminal residue" evidence="1">
    <location>
        <position position="258"/>
    </location>
</feature>
<proteinExistence type="predicted"/>
<evidence type="ECO:0000313" key="1">
    <source>
        <dbReference type="EMBL" id="KIT99166.1"/>
    </source>
</evidence>
<gene>
    <name evidence="1" type="ORF">QU38_02905</name>
</gene>
<sequence>IVEFGRGLVAFRDDATDRERIFARELEVALVVRGHAEHGAGAIVHQHEIGDVDRDFPSRIKGMRGGEAGIEAQLLLRLQLGRGGAALFAPLGERANFGVRSGQFLRDRMVRGHRDEARPENGVGPSRVDFDAVAVRKRPVELQALGLADPVLLHQLHLVRPMLERLDAGQQVVGEFGDLEEPLAELAPLDQRARTPAAPVDHLLVGEHGHVDRVPVDCRFLAIDQAILEEIEEDGLFVAIIVRLAGGELAGPVEREAQ</sequence>